<name>A0A9P4UA07_9PLEO</name>
<dbReference type="EMBL" id="MU001504">
    <property type="protein sequence ID" value="KAF2442566.1"/>
    <property type="molecule type" value="Genomic_DNA"/>
</dbReference>
<protein>
    <submittedName>
        <fullName evidence="2">Uncharacterized protein</fullName>
    </submittedName>
</protein>
<dbReference type="Proteomes" id="UP000799764">
    <property type="component" value="Unassembled WGS sequence"/>
</dbReference>
<organism evidence="2 3">
    <name type="scientific">Karstenula rhodostoma CBS 690.94</name>
    <dbReference type="NCBI Taxonomy" id="1392251"/>
    <lineage>
        <taxon>Eukaryota</taxon>
        <taxon>Fungi</taxon>
        <taxon>Dikarya</taxon>
        <taxon>Ascomycota</taxon>
        <taxon>Pezizomycotina</taxon>
        <taxon>Dothideomycetes</taxon>
        <taxon>Pleosporomycetidae</taxon>
        <taxon>Pleosporales</taxon>
        <taxon>Massarineae</taxon>
        <taxon>Didymosphaeriaceae</taxon>
        <taxon>Karstenula</taxon>
    </lineage>
</organism>
<gene>
    <name evidence="2" type="ORF">P171DRAFT_487795</name>
</gene>
<accession>A0A9P4UA07</accession>
<dbReference type="AlphaFoldDB" id="A0A9P4UA07"/>
<sequence>MPSMSTPTVSTGSPLSTTADLVGRFPEPSRANVTLDAQFLYPIPPVRGMTWLPSFLLTNNTLPALFAVTLTNMLYPQTCEESLHYDSECGGTGGSGAGGGGIEKALCLRYMDGVSSSFLQYSIVQCVFKICCNQLPA</sequence>
<evidence type="ECO:0000313" key="3">
    <source>
        <dbReference type="Proteomes" id="UP000799764"/>
    </source>
</evidence>
<feature type="compositionally biased region" description="Polar residues" evidence="1">
    <location>
        <begin position="1"/>
        <end position="19"/>
    </location>
</feature>
<feature type="region of interest" description="Disordered" evidence="1">
    <location>
        <begin position="1"/>
        <end position="21"/>
    </location>
</feature>
<reference evidence="2" key="1">
    <citation type="journal article" date="2020" name="Stud. Mycol.">
        <title>101 Dothideomycetes genomes: a test case for predicting lifestyles and emergence of pathogens.</title>
        <authorList>
            <person name="Haridas S."/>
            <person name="Albert R."/>
            <person name="Binder M."/>
            <person name="Bloem J."/>
            <person name="Labutti K."/>
            <person name="Salamov A."/>
            <person name="Andreopoulos B."/>
            <person name="Baker S."/>
            <person name="Barry K."/>
            <person name="Bills G."/>
            <person name="Bluhm B."/>
            <person name="Cannon C."/>
            <person name="Castanera R."/>
            <person name="Culley D."/>
            <person name="Daum C."/>
            <person name="Ezra D."/>
            <person name="Gonzalez J."/>
            <person name="Henrissat B."/>
            <person name="Kuo A."/>
            <person name="Liang C."/>
            <person name="Lipzen A."/>
            <person name="Lutzoni F."/>
            <person name="Magnuson J."/>
            <person name="Mondo S."/>
            <person name="Nolan M."/>
            <person name="Ohm R."/>
            <person name="Pangilinan J."/>
            <person name="Park H.-J."/>
            <person name="Ramirez L."/>
            <person name="Alfaro M."/>
            <person name="Sun H."/>
            <person name="Tritt A."/>
            <person name="Yoshinaga Y."/>
            <person name="Zwiers L.-H."/>
            <person name="Turgeon B."/>
            <person name="Goodwin S."/>
            <person name="Spatafora J."/>
            <person name="Crous P."/>
            <person name="Grigoriev I."/>
        </authorList>
    </citation>
    <scope>NUCLEOTIDE SEQUENCE</scope>
    <source>
        <strain evidence="2">CBS 690.94</strain>
    </source>
</reference>
<comment type="caution">
    <text evidence="2">The sequence shown here is derived from an EMBL/GenBank/DDBJ whole genome shotgun (WGS) entry which is preliminary data.</text>
</comment>
<evidence type="ECO:0000313" key="2">
    <source>
        <dbReference type="EMBL" id="KAF2442566.1"/>
    </source>
</evidence>
<keyword evidence="3" id="KW-1185">Reference proteome</keyword>
<proteinExistence type="predicted"/>
<evidence type="ECO:0000256" key="1">
    <source>
        <dbReference type="SAM" id="MobiDB-lite"/>
    </source>
</evidence>